<reference evidence="2" key="1">
    <citation type="submission" date="2022-12" db="EMBL/GenBank/DDBJ databases">
        <title>Phocaeicola acetigenes sp. nov., isolated feces from a healthy human.</title>
        <authorList>
            <person name="Do H."/>
            <person name="Ha Y.B."/>
            <person name="Kim J.-S."/>
            <person name="Suh M.K."/>
            <person name="Kim H.S."/>
            <person name="Lee J.-S."/>
        </authorList>
    </citation>
    <scope>NUCLEOTIDE SEQUENCE</scope>
    <source>
        <strain evidence="2">KGMB11183</strain>
    </source>
</reference>
<proteinExistence type="predicted"/>
<dbReference type="SUPFAM" id="SSF52096">
    <property type="entry name" value="ClpP/crotonase"/>
    <property type="match status" value="1"/>
</dbReference>
<dbReference type="Gene3D" id="3.90.226.10">
    <property type="entry name" value="2-enoyl-CoA Hydratase, Chain A, domain 1"/>
    <property type="match status" value="1"/>
</dbReference>
<feature type="domain" description="Tail specific protease" evidence="1">
    <location>
        <begin position="175"/>
        <end position="308"/>
    </location>
</feature>
<gene>
    <name evidence="2" type="ORF">O6P32_10735</name>
</gene>
<dbReference type="Proteomes" id="UP001141933">
    <property type="component" value="Unassembled WGS sequence"/>
</dbReference>
<dbReference type="Pfam" id="PF03572">
    <property type="entry name" value="Peptidase_S41"/>
    <property type="match status" value="1"/>
</dbReference>
<accession>A0ABT4PJE1</accession>
<comment type="caution">
    <text evidence="2">The sequence shown here is derived from an EMBL/GenBank/DDBJ whole genome shotgun (WGS) entry which is preliminary data.</text>
</comment>
<dbReference type="RefSeq" id="WP_269878481.1">
    <property type="nucleotide sequence ID" value="NZ_JAPZVM010000009.1"/>
</dbReference>
<dbReference type="InterPro" id="IPR029045">
    <property type="entry name" value="ClpP/crotonase-like_dom_sf"/>
</dbReference>
<keyword evidence="3" id="KW-1185">Reference proteome</keyword>
<evidence type="ECO:0000313" key="3">
    <source>
        <dbReference type="Proteomes" id="UP001141933"/>
    </source>
</evidence>
<name>A0ABT4PJE1_9BACT</name>
<organism evidence="2 3">
    <name type="scientific">Phocaeicola acetigenes</name>
    <dbReference type="NCBI Taxonomy" id="3016083"/>
    <lineage>
        <taxon>Bacteria</taxon>
        <taxon>Pseudomonadati</taxon>
        <taxon>Bacteroidota</taxon>
        <taxon>Bacteroidia</taxon>
        <taxon>Bacteroidales</taxon>
        <taxon>Bacteroidaceae</taxon>
        <taxon>Phocaeicola</taxon>
    </lineage>
</organism>
<dbReference type="InterPro" id="IPR005151">
    <property type="entry name" value="Tail-specific_protease"/>
</dbReference>
<protein>
    <submittedName>
        <fullName evidence="2">S41 family peptidase</fullName>
    </submittedName>
</protein>
<evidence type="ECO:0000313" key="2">
    <source>
        <dbReference type="EMBL" id="MCZ8373175.1"/>
    </source>
</evidence>
<dbReference type="EMBL" id="JAPZVM010000009">
    <property type="protein sequence ID" value="MCZ8373175.1"/>
    <property type="molecule type" value="Genomic_DNA"/>
</dbReference>
<sequence>MAKIKDGHSMMLPPITKTLIAYAKKDGNTMPLRIKASGDFFIVEYPVIDNSGVCEGDTILGINGIRSKDILERMYSLWGSEKGNGIKEGSVNAYWSPLLWYMYRWGESYDFTVKRGDKMEEIRMEGVPQSVALKVIKERQSKKKLESFSCSFSSDFTKATLTIRNVFQDAELKAFCDSVFKEIHRRKIKDITIDLRNNTGGSSKCVERLISYFPHPDYSLYSESQLKVSSYSKIYNRGRHPEIYSQICNLPDRELFVIKDIPVKSNLKEVNLYHGKTTILVNNKTYSGASTLAHTMKKLGIASVEGETGCPDVYFGNSLHFTLPNSKIDYYISLSKFYESTQLTK</sequence>
<evidence type="ECO:0000259" key="1">
    <source>
        <dbReference type="Pfam" id="PF03572"/>
    </source>
</evidence>